<dbReference type="Pfam" id="PF06391">
    <property type="entry name" value="MAT1"/>
    <property type="match status" value="1"/>
</dbReference>
<dbReference type="GO" id="GO:0016301">
    <property type="term" value="F:kinase activity"/>
    <property type="evidence" value="ECO:0007669"/>
    <property type="project" value="UniProtKB-KW"/>
</dbReference>
<organism evidence="12 13">
    <name type="scientific">Trichodelitschia bisporula</name>
    <dbReference type="NCBI Taxonomy" id="703511"/>
    <lineage>
        <taxon>Eukaryota</taxon>
        <taxon>Fungi</taxon>
        <taxon>Dikarya</taxon>
        <taxon>Ascomycota</taxon>
        <taxon>Pezizomycotina</taxon>
        <taxon>Dothideomycetes</taxon>
        <taxon>Dothideomycetes incertae sedis</taxon>
        <taxon>Phaeotrichales</taxon>
        <taxon>Phaeotrichaceae</taxon>
        <taxon>Trichodelitschia</taxon>
    </lineage>
</organism>
<evidence type="ECO:0000259" key="11">
    <source>
        <dbReference type="PROSITE" id="PS50089"/>
    </source>
</evidence>
<dbReference type="PROSITE" id="PS00518">
    <property type="entry name" value="ZF_RING_1"/>
    <property type="match status" value="1"/>
</dbReference>
<dbReference type="InterPro" id="IPR001841">
    <property type="entry name" value="Znf_RING"/>
</dbReference>
<dbReference type="InterPro" id="IPR013083">
    <property type="entry name" value="Znf_RING/FYVE/PHD"/>
</dbReference>
<evidence type="ECO:0000313" key="12">
    <source>
        <dbReference type="EMBL" id="KAF2398714.1"/>
    </source>
</evidence>
<feature type="domain" description="RING-type" evidence="11">
    <location>
        <begin position="23"/>
        <end position="66"/>
    </location>
</feature>
<evidence type="ECO:0000256" key="8">
    <source>
        <dbReference type="ARBA" id="ARBA00033277"/>
    </source>
</evidence>
<keyword evidence="6" id="KW-0539">Nucleus</keyword>
<dbReference type="Gene3D" id="3.30.40.10">
    <property type="entry name" value="Zinc/RING finger domain, C3HC4 (zinc finger)"/>
    <property type="match status" value="1"/>
</dbReference>
<evidence type="ECO:0000313" key="13">
    <source>
        <dbReference type="Proteomes" id="UP000799640"/>
    </source>
</evidence>
<keyword evidence="13" id="KW-1185">Reference proteome</keyword>
<dbReference type="GO" id="GO:0008270">
    <property type="term" value="F:zinc ion binding"/>
    <property type="evidence" value="ECO:0007669"/>
    <property type="project" value="UniProtKB-KW"/>
</dbReference>
<keyword evidence="3" id="KW-0479">Metal-binding</keyword>
<dbReference type="PANTHER" id="PTHR12683">
    <property type="entry name" value="CDK-ACTIVATING KINASE ASSEMBLY FACTOR MAT1"/>
    <property type="match status" value="1"/>
</dbReference>
<dbReference type="GO" id="GO:0006289">
    <property type="term" value="P:nucleotide-excision repair"/>
    <property type="evidence" value="ECO:0007669"/>
    <property type="project" value="InterPro"/>
</dbReference>
<dbReference type="GO" id="GO:0061575">
    <property type="term" value="F:cyclin-dependent protein serine/threonine kinase activator activity"/>
    <property type="evidence" value="ECO:0007669"/>
    <property type="project" value="InterPro"/>
</dbReference>
<dbReference type="InterPro" id="IPR004575">
    <property type="entry name" value="MAT1/Tfb3"/>
</dbReference>
<evidence type="ECO:0000256" key="10">
    <source>
        <dbReference type="SAM" id="MobiDB-lite"/>
    </source>
</evidence>
<dbReference type="SUPFAM" id="SSF57850">
    <property type="entry name" value="RING/U-box"/>
    <property type="match status" value="1"/>
</dbReference>
<evidence type="ECO:0000256" key="2">
    <source>
        <dbReference type="ARBA" id="ARBA00022257"/>
    </source>
</evidence>
<protein>
    <recommendedName>
        <fullName evidence="2">RNA polymerase II transcription factor B subunit 3</fullName>
    </recommendedName>
    <alternativeName>
        <fullName evidence="8">RNA polymerase II transcription factor B 38 kDa subunit</fullName>
    </alternativeName>
    <alternativeName>
        <fullName evidence="7">RNA polymerase II transcription factor B p38 subunit</fullName>
    </alternativeName>
</protein>
<evidence type="ECO:0000256" key="1">
    <source>
        <dbReference type="ARBA" id="ARBA00004123"/>
    </source>
</evidence>
<evidence type="ECO:0000256" key="5">
    <source>
        <dbReference type="ARBA" id="ARBA00022833"/>
    </source>
</evidence>
<reference evidence="12" key="1">
    <citation type="journal article" date="2020" name="Stud. Mycol.">
        <title>101 Dothideomycetes genomes: a test case for predicting lifestyles and emergence of pathogens.</title>
        <authorList>
            <person name="Haridas S."/>
            <person name="Albert R."/>
            <person name="Binder M."/>
            <person name="Bloem J."/>
            <person name="Labutti K."/>
            <person name="Salamov A."/>
            <person name="Andreopoulos B."/>
            <person name="Baker S."/>
            <person name="Barry K."/>
            <person name="Bills G."/>
            <person name="Bluhm B."/>
            <person name="Cannon C."/>
            <person name="Castanera R."/>
            <person name="Culley D."/>
            <person name="Daum C."/>
            <person name="Ezra D."/>
            <person name="Gonzalez J."/>
            <person name="Henrissat B."/>
            <person name="Kuo A."/>
            <person name="Liang C."/>
            <person name="Lipzen A."/>
            <person name="Lutzoni F."/>
            <person name="Magnuson J."/>
            <person name="Mondo S."/>
            <person name="Nolan M."/>
            <person name="Ohm R."/>
            <person name="Pangilinan J."/>
            <person name="Park H.-J."/>
            <person name="Ramirez L."/>
            <person name="Alfaro M."/>
            <person name="Sun H."/>
            <person name="Tritt A."/>
            <person name="Yoshinaga Y."/>
            <person name="Zwiers L.-H."/>
            <person name="Turgeon B."/>
            <person name="Goodwin S."/>
            <person name="Spatafora J."/>
            <person name="Crous P."/>
            <person name="Grigoriev I."/>
        </authorList>
    </citation>
    <scope>NUCLEOTIDE SEQUENCE</scope>
    <source>
        <strain evidence="12">CBS 262.69</strain>
    </source>
</reference>
<evidence type="ECO:0000256" key="9">
    <source>
        <dbReference type="PROSITE-ProRule" id="PRU00175"/>
    </source>
</evidence>
<dbReference type="GO" id="GO:0006357">
    <property type="term" value="P:regulation of transcription by RNA polymerase II"/>
    <property type="evidence" value="ECO:0007669"/>
    <property type="project" value="TreeGrafter"/>
</dbReference>
<sequence length="347" mass="39863">MSRTALHNDVPERIHPEDGDEECPICHSKRYLRRDMRFLINPECYHRMCESCIDRIFSHGPAPCPVAGCGKTLRRHRFRAPTFQDLQLEREVDIRKRVSQVFNKQEDDFDTLLDYNNYLNDVEDITHNLIHNIEVDAMEQRLREYEAANRQAITENSKRSNQGMRDEKRRLASEKEQARLRQQSAASEAQAYKAERDAARRNVISQLATGRGDADTIARRGQTVLKKSKALREQYERRPEPVDTGFQVKGLKKTVKAGPVNPYDPFDGLTAKHEYGIVHDNYRWQPLEQAKKDRRIMAGGYDIDEYCSRMLTDLYVGFGVFVGEDEDVATAGAGMAAMTDTVMTDVS</sequence>
<dbReference type="EMBL" id="ML996699">
    <property type="protein sequence ID" value="KAF2398714.1"/>
    <property type="molecule type" value="Genomic_DNA"/>
</dbReference>
<keyword evidence="5" id="KW-0862">Zinc</keyword>
<proteinExistence type="predicted"/>
<dbReference type="NCBIfam" id="TIGR00570">
    <property type="entry name" value="cdk7"/>
    <property type="match status" value="1"/>
</dbReference>
<feature type="compositionally biased region" description="Polar residues" evidence="10">
    <location>
        <begin position="151"/>
        <end position="163"/>
    </location>
</feature>
<dbReference type="Pfam" id="PF17121">
    <property type="entry name" value="zf-C3HC4_5"/>
    <property type="match status" value="1"/>
</dbReference>
<keyword evidence="12" id="KW-0418">Kinase</keyword>
<keyword evidence="12" id="KW-0808">Transferase</keyword>
<dbReference type="InterPro" id="IPR017907">
    <property type="entry name" value="Znf_RING_CS"/>
</dbReference>
<dbReference type="InterPro" id="IPR015877">
    <property type="entry name" value="MAT1_centre"/>
</dbReference>
<dbReference type="AlphaFoldDB" id="A0A6G1HS18"/>
<feature type="region of interest" description="Disordered" evidence="10">
    <location>
        <begin position="150"/>
        <end position="197"/>
    </location>
</feature>
<dbReference type="PROSITE" id="PS50089">
    <property type="entry name" value="ZF_RING_2"/>
    <property type="match status" value="1"/>
</dbReference>
<comment type="subcellular location">
    <subcellularLocation>
        <location evidence="1">Nucleus</location>
    </subcellularLocation>
</comment>
<evidence type="ECO:0000256" key="6">
    <source>
        <dbReference type="ARBA" id="ARBA00023242"/>
    </source>
</evidence>
<dbReference type="CDD" id="cd16573">
    <property type="entry name" value="RING-HC_TFB3-like"/>
    <property type="match status" value="1"/>
</dbReference>
<dbReference type="PANTHER" id="PTHR12683:SF13">
    <property type="entry name" value="CDK-ACTIVATING KINASE ASSEMBLY FACTOR MAT1"/>
    <property type="match status" value="1"/>
</dbReference>
<keyword evidence="4 9" id="KW-0863">Zinc-finger</keyword>
<feature type="compositionally biased region" description="Basic and acidic residues" evidence="10">
    <location>
        <begin position="164"/>
        <end position="179"/>
    </location>
</feature>
<dbReference type="OrthoDB" id="5963at2759"/>
<name>A0A6G1HS18_9PEZI</name>
<gene>
    <name evidence="12" type="ORF">EJ06DRAFT_583364</name>
</gene>
<dbReference type="Proteomes" id="UP000799640">
    <property type="component" value="Unassembled WGS sequence"/>
</dbReference>
<evidence type="ECO:0000256" key="3">
    <source>
        <dbReference type="ARBA" id="ARBA00022723"/>
    </source>
</evidence>
<accession>A0A6G1HS18</accession>
<evidence type="ECO:0000256" key="7">
    <source>
        <dbReference type="ARBA" id="ARBA00029873"/>
    </source>
</evidence>
<evidence type="ECO:0000256" key="4">
    <source>
        <dbReference type="ARBA" id="ARBA00022771"/>
    </source>
</evidence>
<dbReference type="GO" id="GO:0005675">
    <property type="term" value="C:transcription factor TFIIH holo complex"/>
    <property type="evidence" value="ECO:0007669"/>
    <property type="project" value="InterPro"/>
</dbReference>